<evidence type="ECO:0000256" key="1">
    <source>
        <dbReference type="ARBA" id="ARBA00022603"/>
    </source>
</evidence>
<dbReference type="PANTHER" id="PTHR43464">
    <property type="entry name" value="METHYLTRANSFERASE"/>
    <property type="match status" value="1"/>
</dbReference>
<dbReference type="EMBL" id="CP003348">
    <property type="protein sequence ID" value="AFM00071.1"/>
    <property type="molecule type" value="Genomic_DNA"/>
</dbReference>
<accession>I4A7Y6</accession>
<keyword evidence="5" id="KW-0830">Ubiquinone</keyword>
<protein>
    <submittedName>
        <fullName evidence="5">Methylase involved in ubiquinone/menaquinone biosynthesis</fullName>
    </submittedName>
</protein>
<dbReference type="OrthoDB" id="9782855at2"/>
<keyword evidence="1 5" id="KW-0489">Methyltransferase</keyword>
<keyword evidence="6" id="KW-1185">Reference proteome</keyword>
<dbReference type="eggNOG" id="COG0500">
    <property type="taxonomic scope" value="Bacteria"/>
</dbReference>
<dbReference type="InterPro" id="IPR029063">
    <property type="entry name" value="SAM-dependent_MTases_sf"/>
</dbReference>
<keyword evidence="3" id="KW-0949">S-adenosyl-L-methionine</keyword>
<dbReference type="AlphaFoldDB" id="I4A7Y6"/>
<organism evidence="5 6">
    <name type="scientific">Desulfitobacterium dehalogenans (strain ATCC 51507 / DSM 9161 / JW/IU-DC1)</name>
    <dbReference type="NCBI Taxonomy" id="756499"/>
    <lineage>
        <taxon>Bacteria</taxon>
        <taxon>Bacillati</taxon>
        <taxon>Bacillota</taxon>
        <taxon>Clostridia</taxon>
        <taxon>Eubacteriales</taxon>
        <taxon>Desulfitobacteriaceae</taxon>
        <taxon>Desulfitobacterium</taxon>
    </lineage>
</organism>
<evidence type="ECO:0000256" key="2">
    <source>
        <dbReference type="ARBA" id="ARBA00022679"/>
    </source>
</evidence>
<keyword evidence="2" id="KW-0808">Transferase</keyword>
<dbReference type="GO" id="GO:0032259">
    <property type="term" value="P:methylation"/>
    <property type="evidence" value="ECO:0007669"/>
    <property type="project" value="UniProtKB-KW"/>
</dbReference>
<evidence type="ECO:0000259" key="4">
    <source>
        <dbReference type="Pfam" id="PF13649"/>
    </source>
</evidence>
<gene>
    <name evidence="5" type="ordered locus">Desde_1668</name>
</gene>
<evidence type="ECO:0000313" key="6">
    <source>
        <dbReference type="Proteomes" id="UP000006053"/>
    </source>
</evidence>
<dbReference type="Proteomes" id="UP000006053">
    <property type="component" value="Chromosome"/>
</dbReference>
<dbReference type="Gene3D" id="3.40.50.150">
    <property type="entry name" value="Vaccinia Virus protein VP39"/>
    <property type="match status" value="1"/>
</dbReference>
<dbReference type="InterPro" id="IPR041698">
    <property type="entry name" value="Methyltransf_25"/>
</dbReference>
<dbReference type="CDD" id="cd02440">
    <property type="entry name" value="AdoMet_MTases"/>
    <property type="match status" value="1"/>
</dbReference>
<dbReference type="GO" id="GO:0008168">
    <property type="term" value="F:methyltransferase activity"/>
    <property type="evidence" value="ECO:0007669"/>
    <property type="project" value="UniProtKB-KW"/>
</dbReference>
<proteinExistence type="predicted"/>
<reference evidence="6" key="1">
    <citation type="submission" date="2012-06" db="EMBL/GenBank/DDBJ databases">
        <title>Complete sequence of Desulfitobacterium dehalogenans ATCC 51507.</title>
        <authorList>
            <person name="Lucas S."/>
            <person name="Han J."/>
            <person name="Lapidus A."/>
            <person name="Cheng J.-F."/>
            <person name="Goodwin L."/>
            <person name="Pitluck S."/>
            <person name="Peters L."/>
            <person name="Ovchinnikova G."/>
            <person name="Teshima H."/>
            <person name="Detter J.C."/>
            <person name="Han C."/>
            <person name="Tapia R."/>
            <person name="Land M."/>
            <person name="Hauser L."/>
            <person name="Kyrpides N."/>
            <person name="Ivanova N."/>
            <person name="Pagani I."/>
            <person name="Kruse T."/>
            <person name="de Vos W.M."/>
            <person name="Smidt H."/>
            <person name="Woyke T."/>
        </authorList>
    </citation>
    <scope>NUCLEOTIDE SEQUENCE [LARGE SCALE GENOMIC DNA]</scope>
    <source>
        <strain evidence="6">ATCC 51507 / DSM 9161 / JW/IU-DC1</strain>
    </source>
</reference>
<dbReference type="STRING" id="756499.Desde_1668"/>
<reference evidence="5 6" key="2">
    <citation type="journal article" date="2015" name="J. Bacteriol.">
        <title>Genomic, proteomic, and biochemical analysis of the organohalide respiratory pathway in Desulfitobacterium dehalogenans.</title>
        <authorList>
            <person name="Kruse T."/>
            <person name="van de Pas B.A."/>
            <person name="Atteia A."/>
            <person name="Krab K."/>
            <person name="Hagen W.R."/>
            <person name="Goodwin L."/>
            <person name="Chain P."/>
            <person name="Boeren S."/>
            <person name="Maphosa F."/>
            <person name="Schraa G."/>
            <person name="de Vos W.M."/>
            <person name="van der Oost J."/>
            <person name="Smidt H."/>
            <person name="Stams A.J."/>
        </authorList>
    </citation>
    <scope>NUCLEOTIDE SEQUENCE [LARGE SCALE GENOMIC DNA]</scope>
    <source>
        <strain evidence="6">ATCC 51507 / DSM 9161 / JW/IU-DC1</strain>
    </source>
</reference>
<dbReference type="PANTHER" id="PTHR43464:SF19">
    <property type="entry name" value="UBIQUINONE BIOSYNTHESIS O-METHYLTRANSFERASE, MITOCHONDRIAL"/>
    <property type="match status" value="1"/>
</dbReference>
<evidence type="ECO:0000313" key="5">
    <source>
        <dbReference type="EMBL" id="AFM00071.1"/>
    </source>
</evidence>
<sequence length="146" mass="16595">MHNNDDIVFFEKYSKIDRSTKGLSGAGEWKTLQKLLPDFKDKRVLDLGCGFGWHCQYAIEHGANAVTGVDISEKMLTVAKEKTDSKIRCIQMPIEDIAFGENSFDAVISSLAFSLKLRTNGYLNYLTDKQEFVIKIKFLCCNEKRT</sequence>
<dbReference type="KEGG" id="ddh:Desde_1668"/>
<evidence type="ECO:0000256" key="3">
    <source>
        <dbReference type="ARBA" id="ARBA00022691"/>
    </source>
</evidence>
<dbReference type="HOGENOM" id="CLU_049749_6_0_9"/>
<feature type="domain" description="Methyltransferase" evidence="4">
    <location>
        <begin position="44"/>
        <end position="114"/>
    </location>
</feature>
<name>I4A7Y6_DESDJ</name>
<dbReference type="SUPFAM" id="SSF53335">
    <property type="entry name" value="S-adenosyl-L-methionine-dependent methyltransferases"/>
    <property type="match status" value="1"/>
</dbReference>
<dbReference type="Pfam" id="PF13649">
    <property type="entry name" value="Methyltransf_25"/>
    <property type="match status" value="1"/>
</dbReference>